<organism evidence="1">
    <name type="scientific">marine sediment metagenome</name>
    <dbReference type="NCBI Taxonomy" id="412755"/>
    <lineage>
        <taxon>unclassified sequences</taxon>
        <taxon>metagenomes</taxon>
        <taxon>ecological metagenomes</taxon>
    </lineage>
</organism>
<name>A0A0F9V1N1_9ZZZZ</name>
<proteinExistence type="predicted"/>
<dbReference type="AlphaFoldDB" id="A0A0F9V1N1"/>
<protein>
    <submittedName>
        <fullName evidence="1">Uncharacterized protein</fullName>
    </submittedName>
</protein>
<evidence type="ECO:0000313" key="1">
    <source>
        <dbReference type="EMBL" id="KKN67401.1"/>
    </source>
</evidence>
<accession>A0A0F9V1N1</accession>
<gene>
    <name evidence="1" type="ORF">LCGC14_0461440</name>
</gene>
<reference evidence="1" key="1">
    <citation type="journal article" date="2015" name="Nature">
        <title>Complex archaea that bridge the gap between prokaryotes and eukaryotes.</title>
        <authorList>
            <person name="Spang A."/>
            <person name="Saw J.H."/>
            <person name="Jorgensen S.L."/>
            <person name="Zaremba-Niedzwiedzka K."/>
            <person name="Martijn J."/>
            <person name="Lind A.E."/>
            <person name="van Eijk R."/>
            <person name="Schleper C."/>
            <person name="Guy L."/>
            <person name="Ettema T.J."/>
        </authorList>
    </citation>
    <scope>NUCLEOTIDE SEQUENCE</scope>
</reference>
<dbReference type="EMBL" id="LAZR01000475">
    <property type="protein sequence ID" value="KKN67401.1"/>
    <property type="molecule type" value="Genomic_DNA"/>
</dbReference>
<comment type="caution">
    <text evidence="1">The sequence shown here is derived from an EMBL/GenBank/DDBJ whole genome shotgun (WGS) entry which is preliminary data.</text>
</comment>
<sequence>MAITTIPVRLLDVPQLHALLWAAEAVSAVPCPEGCTDGVVCAEQVSEDEWLAVQCEWCAMADYLRDAAGYEEEEEADHDTRTVFDRCSYCSHYWGNHLARMSGGEVGCVLAGCDCRWAPPITRPCAHESAEVRTCGTGEFDLLHRKLQELLNIVRGLRSDRNRVMGPDKTVRD</sequence>